<proteinExistence type="predicted"/>
<sequence>MLDLSNDGLVSGISLLSQDAAAKKDTATSLFKPTENARSFAKGGEPNESDQYITPEMVERFGRRLTAMDRVFEELLKLKDMRGDGDYFMRRVRMYRRLLNQVQSGTGIGASPNGFDSQDVLRRLKTLENELDDHRRRALRTLYHALIDADLTVSDKLKVLATVYNFAKGDMSDESDEGVETIERSVISSEADPVKTSENGSSARDAESKKFYDNLEKLLDFTRTVEPSTFDEESERKSGTRSGSPKSLSNSLESSSSESSSSESDSSGDRTKFEIKGSVRLALDVEGKTGFGTDSIGNLMKAVLS</sequence>
<evidence type="ECO:0000313" key="3">
    <source>
        <dbReference type="Proteomes" id="UP000821866"/>
    </source>
</evidence>
<accession>A0A9J6F822</accession>
<keyword evidence="3" id="KW-1185">Reference proteome</keyword>
<reference evidence="2" key="2">
    <citation type="submission" date="2021-09" db="EMBL/GenBank/DDBJ databases">
        <authorList>
            <person name="Jia N."/>
            <person name="Wang J."/>
            <person name="Shi W."/>
            <person name="Du L."/>
            <person name="Sun Y."/>
            <person name="Zhan W."/>
            <person name="Jiang J."/>
            <person name="Wang Q."/>
            <person name="Zhang B."/>
            <person name="Ji P."/>
            <person name="Sakyi L.B."/>
            <person name="Cui X."/>
            <person name="Yuan T."/>
            <person name="Jiang B."/>
            <person name="Yang W."/>
            <person name="Lam T.T.-Y."/>
            <person name="Chang Q."/>
            <person name="Ding S."/>
            <person name="Wang X."/>
            <person name="Zhu J."/>
            <person name="Ruan X."/>
            <person name="Zhao L."/>
            <person name="Wei J."/>
            <person name="Que T."/>
            <person name="Du C."/>
            <person name="Cheng J."/>
            <person name="Dai P."/>
            <person name="Han X."/>
            <person name="Huang E."/>
            <person name="Gao Y."/>
            <person name="Liu J."/>
            <person name="Shao H."/>
            <person name="Ye R."/>
            <person name="Li L."/>
            <person name="Wei W."/>
            <person name="Wang X."/>
            <person name="Wang C."/>
            <person name="Huo Q."/>
            <person name="Li W."/>
            <person name="Guo W."/>
            <person name="Chen H."/>
            <person name="Chen S."/>
            <person name="Zhou L."/>
            <person name="Zhou L."/>
            <person name="Ni X."/>
            <person name="Tian J."/>
            <person name="Zhou Y."/>
            <person name="Sheng Y."/>
            <person name="Liu T."/>
            <person name="Pan Y."/>
            <person name="Xia L."/>
            <person name="Li J."/>
            <person name="Zhao F."/>
            <person name="Cao W."/>
        </authorList>
    </citation>
    <scope>NUCLEOTIDE SEQUENCE</scope>
    <source>
        <strain evidence="2">Rmic-2018</strain>
        <tissue evidence="2">Larvae</tissue>
    </source>
</reference>
<dbReference type="EMBL" id="JABSTU010000001">
    <property type="protein sequence ID" value="KAH8042526.1"/>
    <property type="molecule type" value="Genomic_DNA"/>
</dbReference>
<dbReference type="Proteomes" id="UP000821866">
    <property type="component" value="Chromosome 1"/>
</dbReference>
<protein>
    <submittedName>
        <fullName evidence="2">Uncharacterized protein</fullName>
    </submittedName>
</protein>
<feature type="region of interest" description="Disordered" evidence="1">
    <location>
        <begin position="226"/>
        <end position="273"/>
    </location>
</feature>
<feature type="compositionally biased region" description="Low complexity" evidence="1">
    <location>
        <begin position="242"/>
        <end position="265"/>
    </location>
</feature>
<name>A0A9J6F822_RHIMP</name>
<dbReference type="VEuPathDB" id="VectorBase:LOC119187050"/>
<evidence type="ECO:0000256" key="1">
    <source>
        <dbReference type="SAM" id="MobiDB-lite"/>
    </source>
</evidence>
<evidence type="ECO:0000313" key="2">
    <source>
        <dbReference type="EMBL" id="KAH8042526.1"/>
    </source>
</evidence>
<reference evidence="2" key="1">
    <citation type="journal article" date="2020" name="Cell">
        <title>Large-Scale Comparative Analyses of Tick Genomes Elucidate Their Genetic Diversity and Vector Capacities.</title>
        <authorList>
            <consortium name="Tick Genome and Microbiome Consortium (TIGMIC)"/>
            <person name="Jia N."/>
            <person name="Wang J."/>
            <person name="Shi W."/>
            <person name="Du L."/>
            <person name="Sun Y."/>
            <person name="Zhan W."/>
            <person name="Jiang J.F."/>
            <person name="Wang Q."/>
            <person name="Zhang B."/>
            <person name="Ji P."/>
            <person name="Bell-Sakyi L."/>
            <person name="Cui X.M."/>
            <person name="Yuan T.T."/>
            <person name="Jiang B.G."/>
            <person name="Yang W.F."/>
            <person name="Lam T.T."/>
            <person name="Chang Q.C."/>
            <person name="Ding S.J."/>
            <person name="Wang X.J."/>
            <person name="Zhu J.G."/>
            <person name="Ruan X.D."/>
            <person name="Zhao L."/>
            <person name="Wei J.T."/>
            <person name="Ye R.Z."/>
            <person name="Que T.C."/>
            <person name="Du C.H."/>
            <person name="Zhou Y.H."/>
            <person name="Cheng J.X."/>
            <person name="Dai P.F."/>
            <person name="Guo W.B."/>
            <person name="Han X.H."/>
            <person name="Huang E.J."/>
            <person name="Li L.F."/>
            <person name="Wei W."/>
            <person name="Gao Y.C."/>
            <person name="Liu J.Z."/>
            <person name="Shao H.Z."/>
            <person name="Wang X."/>
            <person name="Wang C.C."/>
            <person name="Yang T.C."/>
            <person name="Huo Q.B."/>
            <person name="Li W."/>
            <person name="Chen H.Y."/>
            <person name="Chen S.E."/>
            <person name="Zhou L.G."/>
            <person name="Ni X.B."/>
            <person name="Tian J.H."/>
            <person name="Sheng Y."/>
            <person name="Liu T."/>
            <person name="Pan Y.S."/>
            <person name="Xia L.Y."/>
            <person name="Li J."/>
            <person name="Zhao F."/>
            <person name="Cao W.C."/>
        </authorList>
    </citation>
    <scope>NUCLEOTIDE SEQUENCE</scope>
    <source>
        <strain evidence="2">Rmic-2018</strain>
    </source>
</reference>
<organism evidence="2 3">
    <name type="scientific">Rhipicephalus microplus</name>
    <name type="common">Cattle tick</name>
    <name type="synonym">Boophilus microplus</name>
    <dbReference type="NCBI Taxonomy" id="6941"/>
    <lineage>
        <taxon>Eukaryota</taxon>
        <taxon>Metazoa</taxon>
        <taxon>Ecdysozoa</taxon>
        <taxon>Arthropoda</taxon>
        <taxon>Chelicerata</taxon>
        <taxon>Arachnida</taxon>
        <taxon>Acari</taxon>
        <taxon>Parasitiformes</taxon>
        <taxon>Ixodida</taxon>
        <taxon>Ixodoidea</taxon>
        <taxon>Ixodidae</taxon>
        <taxon>Rhipicephalinae</taxon>
        <taxon>Rhipicephalus</taxon>
        <taxon>Boophilus</taxon>
    </lineage>
</organism>
<comment type="caution">
    <text evidence="2">The sequence shown here is derived from an EMBL/GenBank/DDBJ whole genome shotgun (WGS) entry which is preliminary data.</text>
</comment>
<dbReference type="AlphaFoldDB" id="A0A9J6F822"/>
<gene>
    <name evidence="2" type="ORF">HPB51_023854</name>
</gene>
<feature type="region of interest" description="Disordered" evidence="1">
    <location>
        <begin position="172"/>
        <end position="207"/>
    </location>
</feature>